<accession>A0A3M6THR6</accession>
<organism evidence="2 3">
    <name type="scientific">Pocillopora damicornis</name>
    <name type="common">Cauliflower coral</name>
    <name type="synonym">Millepora damicornis</name>
    <dbReference type="NCBI Taxonomy" id="46731"/>
    <lineage>
        <taxon>Eukaryota</taxon>
        <taxon>Metazoa</taxon>
        <taxon>Cnidaria</taxon>
        <taxon>Anthozoa</taxon>
        <taxon>Hexacorallia</taxon>
        <taxon>Scleractinia</taxon>
        <taxon>Astrocoeniina</taxon>
        <taxon>Pocilloporidae</taxon>
        <taxon>Pocillopora</taxon>
    </lineage>
</organism>
<keyword evidence="3" id="KW-1185">Reference proteome</keyword>
<dbReference type="EMBL" id="RCHS01003543">
    <property type="protein sequence ID" value="RMX40957.1"/>
    <property type="molecule type" value="Genomic_DNA"/>
</dbReference>
<feature type="region of interest" description="Disordered" evidence="1">
    <location>
        <begin position="1"/>
        <end position="26"/>
    </location>
</feature>
<name>A0A3M6THR6_POCDA</name>
<protein>
    <submittedName>
        <fullName evidence="2">Uncharacterized protein</fullName>
    </submittedName>
</protein>
<comment type="caution">
    <text evidence="2">The sequence shown here is derived from an EMBL/GenBank/DDBJ whole genome shotgun (WGS) entry which is preliminary data.</text>
</comment>
<proteinExistence type="predicted"/>
<gene>
    <name evidence="2" type="ORF">pdam_00024490</name>
</gene>
<dbReference type="Proteomes" id="UP000275408">
    <property type="component" value="Unassembled WGS sequence"/>
</dbReference>
<evidence type="ECO:0000313" key="2">
    <source>
        <dbReference type="EMBL" id="RMX40957.1"/>
    </source>
</evidence>
<evidence type="ECO:0000313" key="3">
    <source>
        <dbReference type="Proteomes" id="UP000275408"/>
    </source>
</evidence>
<evidence type="ECO:0000256" key="1">
    <source>
        <dbReference type="SAM" id="MobiDB-lite"/>
    </source>
</evidence>
<dbReference type="AlphaFoldDB" id="A0A3M6THR6"/>
<sequence>MASGFTPAAKRSRTENEGASVRKRGKELGIPSKDICPAQISKWLAVESHLPFSSVEPVRLHVEAKEDIPLFVDELSEAELFRQLKGTPGHKAIIGKEEASHFFEQLLGGLREKNRNDFDRLIQLYNGGTWVDARDDETTCQFIDNPAVSLSGYSQPNRFVPIS</sequence>
<reference evidence="2 3" key="1">
    <citation type="journal article" date="2018" name="Sci. Rep.">
        <title>Comparative analysis of the Pocillopora damicornis genome highlights role of immune system in coral evolution.</title>
        <authorList>
            <person name="Cunning R."/>
            <person name="Bay R.A."/>
            <person name="Gillette P."/>
            <person name="Baker A.C."/>
            <person name="Traylor-Knowles N."/>
        </authorList>
    </citation>
    <scope>NUCLEOTIDE SEQUENCE [LARGE SCALE GENOMIC DNA]</scope>
    <source>
        <strain evidence="2">RSMAS</strain>
        <tissue evidence="2">Whole animal</tissue>
    </source>
</reference>